<organism evidence="1 2">
    <name type="scientific">Aureicoccus marinus</name>
    <dbReference type="NCBI Taxonomy" id="754435"/>
    <lineage>
        <taxon>Bacteria</taxon>
        <taxon>Pseudomonadati</taxon>
        <taxon>Bacteroidota</taxon>
        <taxon>Flavobacteriia</taxon>
        <taxon>Flavobacteriales</taxon>
        <taxon>Flavobacteriaceae</taxon>
        <taxon>Aureicoccus</taxon>
    </lineage>
</organism>
<sequence length="418" mass="48680">MNKFESLVYNAVKNNPIIKLMLRNAYQGVFDILPNRKDYSINPIVAKEGFFFGFHDLNPFHTNDSLLLANRYLIPKRMPNPGEELEVGYFNKNDFWSEFKPLARTKAWNYHKGCRLQWLDNESVIFNDRESNRFVSRIYHQNGEFLKTLDYPIDSCSQDGRMASSFSYERLEELMGGYGYPYADGEAFLEEYFPKQTGLFTIDIGANTRELLVSIEELKTIGEVPRYVSEQTHFVTHTLFSPDGRYLAFLHRSVKREAALKRWSRLLVYDLKKGECHAAPTDDMVSHYVWNEKNQIIAYCRLEGVDSHILFESPTMEKYRRVAYPRLNSDGHQSFASDTIFVTDTYPDKWRMAKLYLVDTKTNEVQYLASLNSLKSFQSIMGQHWACDLHPRMNHTGNMVCFDSVHTGKRALCLMPLS</sequence>
<dbReference type="RefSeq" id="WP_105000882.1">
    <property type="nucleotide sequence ID" value="NZ_MQVX01000001.1"/>
</dbReference>
<dbReference type="SUPFAM" id="SSF82171">
    <property type="entry name" value="DPP6 N-terminal domain-like"/>
    <property type="match status" value="1"/>
</dbReference>
<comment type="caution">
    <text evidence="1">The sequence shown here is derived from an EMBL/GenBank/DDBJ whole genome shotgun (WGS) entry which is preliminary data.</text>
</comment>
<reference evidence="2" key="1">
    <citation type="submission" date="2016-11" db="EMBL/GenBank/DDBJ databases">
        <title>Trade-off between light-utilization and light-protection in marine flavobacteria.</title>
        <authorList>
            <person name="Kumagai Y."/>
            <person name="Yoshizawa S."/>
            <person name="Kogure K."/>
        </authorList>
    </citation>
    <scope>NUCLEOTIDE SEQUENCE [LARGE SCALE GENOMIC DNA]</scope>
    <source>
        <strain evidence="2">SG-18</strain>
    </source>
</reference>
<accession>A0A2S7T5M9</accession>
<dbReference type="EMBL" id="MQVX01000001">
    <property type="protein sequence ID" value="PQJ15232.1"/>
    <property type="molecule type" value="Genomic_DNA"/>
</dbReference>
<proteinExistence type="predicted"/>
<evidence type="ECO:0000313" key="2">
    <source>
        <dbReference type="Proteomes" id="UP000239366"/>
    </source>
</evidence>
<dbReference type="InterPro" id="IPR015943">
    <property type="entry name" value="WD40/YVTN_repeat-like_dom_sf"/>
</dbReference>
<gene>
    <name evidence="1" type="ORF">BST99_05360</name>
</gene>
<dbReference type="OrthoDB" id="5174394at2"/>
<protein>
    <submittedName>
        <fullName evidence="1">Uncharacterized protein</fullName>
    </submittedName>
</protein>
<name>A0A2S7T5M9_9FLAO</name>
<evidence type="ECO:0000313" key="1">
    <source>
        <dbReference type="EMBL" id="PQJ15232.1"/>
    </source>
</evidence>
<dbReference type="AlphaFoldDB" id="A0A2S7T5M9"/>
<dbReference type="Proteomes" id="UP000239366">
    <property type="component" value="Unassembled WGS sequence"/>
</dbReference>
<keyword evidence="2" id="KW-1185">Reference proteome</keyword>
<dbReference type="Gene3D" id="2.130.10.10">
    <property type="entry name" value="YVTN repeat-like/Quinoprotein amine dehydrogenase"/>
    <property type="match status" value="1"/>
</dbReference>